<dbReference type="RefSeq" id="WP_344550881.1">
    <property type="nucleotide sequence ID" value="NZ_BAAANS010000006.1"/>
</dbReference>
<comment type="caution">
    <text evidence="2">The sequence shown here is derived from an EMBL/GenBank/DDBJ whole genome shotgun (WGS) entry which is preliminary data.</text>
</comment>
<sequence>MNEQLTMPTAVQEAYGPDDVSRKPVFAGGFINFGHWQDIDLGRPLDGAARIRSQENLYRCVLDAALPPGAPAPRVLEVGCGIGMGCALALREYGAALTGMDIHPEQLRRARAAHAELLAAEPERLRFVHGTAEQLPFEEGEFDALVSVEAAQQFPELTPFAAETARVLRPGGRVAVATFFAVDDAPGRRARLAELLPEFPAGLDHARPVRALTDAFAAAGLTEVRATSIGPHVWSGWDAWVSKFWAPETRPRNFLRAYREGCYDYYLVTAGAPR</sequence>
<dbReference type="CDD" id="cd02440">
    <property type="entry name" value="AdoMet_MTases"/>
    <property type="match status" value="1"/>
</dbReference>
<accession>A0ABP5I0I4</accession>
<evidence type="ECO:0000313" key="3">
    <source>
        <dbReference type="Proteomes" id="UP001500897"/>
    </source>
</evidence>
<keyword evidence="3" id="KW-1185">Reference proteome</keyword>
<protein>
    <recommendedName>
        <fullName evidence="1">Methyltransferase type 11 domain-containing protein</fullName>
    </recommendedName>
</protein>
<gene>
    <name evidence="2" type="ORF">GCM10009759_13530</name>
</gene>
<reference evidence="3" key="1">
    <citation type="journal article" date="2019" name="Int. J. Syst. Evol. Microbiol.">
        <title>The Global Catalogue of Microorganisms (GCM) 10K type strain sequencing project: providing services to taxonomists for standard genome sequencing and annotation.</title>
        <authorList>
            <consortium name="The Broad Institute Genomics Platform"/>
            <consortium name="The Broad Institute Genome Sequencing Center for Infectious Disease"/>
            <person name="Wu L."/>
            <person name="Ma J."/>
        </authorList>
    </citation>
    <scope>NUCLEOTIDE SEQUENCE [LARGE SCALE GENOMIC DNA]</scope>
    <source>
        <strain evidence="3">JCM 14559</strain>
    </source>
</reference>
<dbReference type="Gene3D" id="3.40.50.150">
    <property type="entry name" value="Vaccinia Virus protein VP39"/>
    <property type="match status" value="1"/>
</dbReference>
<dbReference type="InterPro" id="IPR029063">
    <property type="entry name" value="SAM-dependent_MTases_sf"/>
</dbReference>
<evidence type="ECO:0000313" key="2">
    <source>
        <dbReference type="EMBL" id="GAA2090171.1"/>
    </source>
</evidence>
<organism evidence="2 3">
    <name type="scientific">Kitasatospora saccharophila</name>
    <dbReference type="NCBI Taxonomy" id="407973"/>
    <lineage>
        <taxon>Bacteria</taxon>
        <taxon>Bacillati</taxon>
        <taxon>Actinomycetota</taxon>
        <taxon>Actinomycetes</taxon>
        <taxon>Kitasatosporales</taxon>
        <taxon>Streptomycetaceae</taxon>
        <taxon>Kitasatospora</taxon>
    </lineage>
</organism>
<dbReference type="SUPFAM" id="SSF53335">
    <property type="entry name" value="S-adenosyl-L-methionine-dependent methyltransferases"/>
    <property type="match status" value="1"/>
</dbReference>
<dbReference type="Proteomes" id="UP001500897">
    <property type="component" value="Unassembled WGS sequence"/>
</dbReference>
<name>A0ABP5I0I4_9ACTN</name>
<dbReference type="InterPro" id="IPR013216">
    <property type="entry name" value="Methyltransf_11"/>
</dbReference>
<dbReference type="EMBL" id="BAAANS010000006">
    <property type="protein sequence ID" value="GAA2090171.1"/>
    <property type="molecule type" value="Genomic_DNA"/>
</dbReference>
<dbReference type="Pfam" id="PF08241">
    <property type="entry name" value="Methyltransf_11"/>
    <property type="match status" value="1"/>
</dbReference>
<evidence type="ECO:0000259" key="1">
    <source>
        <dbReference type="Pfam" id="PF08241"/>
    </source>
</evidence>
<feature type="domain" description="Methyltransferase type 11" evidence="1">
    <location>
        <begin position="76"/>
        <end position="175"/>
    </location>
</feature>
<dbReference type="PANTHER" id="PTHR43591">
    <property type="entry name" value="METHYLTRANSFERASE"/>
    <property type="match status" value="1"/>
</dbReference>
<proteinExistence type="predicted"/>
<dbReference type="PANTHER" id="PTHR43591:SF24">
    <property type="entry name" value="2-METHOXY-6-POLYPRENYL-1,4-BENZOQUINOL METHYLASE, MITOCHONDRIAL"/>
    <property type="match status" value="1"/>
</dbReference>